<dbReference type="Pfam" id="PF00270">
    <property type="entry name" value="DEAD"/>
    <property type="match status" value="1"/>
</dbReference>
<comment type="function">
    <text evidence="12">Initiates the restart of stalled replication forks, which reloads the replicative helicase on sites other than the origin of replication. Recognizes and binds to abandoned replication forks and remodels them to uncover a helicase loading site. Promotes assembly of the primosome at these replication forks.</text>
</comment>
<evidence type="ECO:0000256" key="11">
    <source>
        <dbReference type="ARBA" id="ARBA00048988"/>
    </source>
</evidence>
<keyword evidence="2 12" id="KW-0235">DNA replication</keyword>
<dbReference type="InterPro" id="IPR014001">
    <property type="entry name" value="Helicase_ATP-bd"/>
</dbReference>
<sequence>MTIIDILLPLPVNKAFSYITDLKLTVGNYVTVPFGKRCLVGVVWQLSSSATIDIDKLKTVINRLEILPIREELIRFIKWVSNYNLIPIGILLKMVIGCSLKKIDNFKCEEKPITYKMDRNLTSDQQAAANRIITNFGKYSVSLLDGETGSGKTEVYLFVIIELLKANKDAQILILLPEIALTSQLIKRIHSCFLCDQVAEWHSDLTPRNRTKNWANIVHGNVQIIVGTRSALFLPYKNLRLIVVDEEHDSSFKQEQRVIYNARDMAVVLAKIENIPIALCSATPSLETINNVQEGNYEHLQLTKRFGKAELPLVEIVDMRTCKTQGKWVSFQLYEKMQKTLADGNQIMLFLNRRGYSQLMLCKACGHRLNCPNCSTWLIEHKKQNILLCHYCLYRLTIPKACASCKGQLISYGIGIEKLSEEVLKLIPHAKIATISSDISKKAADNIIDLILKKEVDIIIGTQMIAKGYNFPNLTLVGIIDADFGLDNADLRSTEKTYQLLHQVSGRSGRFEQKGWVVMQTYNPESPIIKAMQHYRRNLFYKLELKSRYDTNMPPFSRLIALIVTDKEQIKALRSAENIVKLIPQNDNLVVFGPTPSFMSFLRGRYRYRILLKVNDKKDFKVQQNLRKWIEDCELSSSIRIVIDVDPINFM</sequence>
<evidence type="ECO:0000256" key="8">
    <source>
        <dbReference type="ARBA" id="ARBA00022840"/>
    </source>
</evidence>
<dbReference type="GO" id="GO:0006269">
    <property type="term" value="P:DNA replication, synthesis of primer"/>
    <property type="evidence" value="ECO:0007669"/>
    <property type="project" value="UniProtKB-KW"/>
</dbReference>
<reference evidence="15 16" key="1">
    <citation type="journal article" date="2021" name="Microb. Ecol.">
        <title>Candidatus Mesenet longicola: Novel Endosymbionts of Brontispa longissima that Induce Cytoplasmic Incompatibility.</title>
        <authorList>
            <person name="Takano S."/>
            <person name="Gotoh Y."/>
            <person name="Hayashi T."/>
        </authorList>
    </citation>
    <scope>NUCLEOTIDE SEQUENCE [LARGE SCALE GENOMIC DNA]</scope>
    <source>
        <strain evidence="15">L5</strain>
    </source>
</reference>
<dbReference type="Proteomes" id="UP000637906">
    <property type="component" value="Unassembled WGS sequence"/>
</dbReference>
<dbReference type="SMART" id="SM00490">
    <property type="entry name" value="HELICc"/>
    <property type="match status" value="1"/>
</dbReference>
<accession>A0A8J3MM83</accession>
<dbReference type="InterPro" id="IPR041236">
    <property type="entry name" value="PriA_C"/>
</dbReference>
<dbReference type="Gene3D" id="3.40.50.300">
    <property type="entry name" value="P-loop containing nucleotide triphosphate hydrolases"/>
    <property type="match status" value="2"/>
</dbReference>
<evidence type="ECO:0000256" key="9">
    <source>
        <dbReference type="ARBA" id="ARBA00023125"/>
    </source>
</evidence>
<dbReference type="PROSITE" id="PS51192">
    <property type="entry name" value="HELICASE_ATP_BIND_1"/>
    <property type="match status" value="1"/>
</dbReference>
<evidence type="ECO:0000256" key="6">
    <source>
        <dbReference type="ARBA" id="ARBA00022806"/>
    </source>
</evidence>
<dbReference type="InterPro" id="IPR027417">
    <property type="entry name" value="P-loop_NTPase"/>
</dbReference>
<evidence type="ECO:0000313" key="16">
    <source>
        <dbReference type="Proteomes" id="UP000637906"/>
    </source>
</evidence>
<evidence type="ECO:0000256" key="3">
    <source>
        <dbReference type="ARBA" id="ARBA00022723"/>
    </source>
</evidence>
<keyword evidence="3 12" id="KW-0479">Metal-binding</keyword>
<evidence type="ECO:0000256" key="4">
    <source>
        <dbReference type="ARBA" id="ARBA00022741"/>
    </source>
</evidence>
<gene>
    <name evidence="12 15" type="primary">priA</name>
    <name evidence="15" type="ORF">sL5_06670</name>
</gene>
<dbReference type="GO" id="GO:0006302">
    <property type="term" value="P:double-strand break repair"/>
    <property type="evidence" value="ECO:0007669"/>
    <property type="project" value="InterPro"/>
</dbReference>
<dbReference type="InterPro" id="IPR042115">
    <property type="entry name" value="PriA_3primeBD_sf"/>
</dbReference>
<dbReference type="GO" id="GO:0016787">
    <property type="term" value="F:hydrolase activity"/>
    <property type="evidence" value="ECO:0007669"/>
    <property type="project" value="UniProtKB-KW"/>
</dbReference>
<feature type="binding site" evidence="12">
    <location>
        <position position="405"/>
    </location>
    <ligand>
        <name>Zn(2+)</name>
        <dbReference type="ChEBI" id="CHEBI:29105"/>
        <label>1</label>
    </ligand>
</feature>
<dbReference type="GO" id="GO:0008270">
    <property type="term" value="F:zinc ion binding"/>
    <property type="evidence" value="ECO:0007669"/>
    <property type="project" value="UniProtKB-UniRule"/>
</dbReference>
<dbReference type="PROSITE" id="PS51194">
    <property type="entry name" value="HELICASE_CTER"/>
    <property type="match status" value="1"/>
</dbReference>
<dbReference type="EC" id="5.6.2.4" evidence="12"/>
<feature type="domain" description="Helicase C-terminal" evidence="14">
    <location>
        <begin position="373"/>
        <end position="551"/>
    </location>
</feature>
<keyword evidence="9 12" id="KW-0238">DNA-binding</keyword>
<evidence type="ECO:0000256" key="5">
    <source>
        <dbReference type="ARBA" id="ARBA00022801"/>
    </source>
</evidence>
<proteinExistence type="inferred from homology"/>
<comment type="caution">
    <text evidence="15">The sequence shown here is derived from an EMBL/GenBank/DDBJ whole genome shotgun (WGS) entry which is preliminary data.</text>
</comment>
<keyword evidence="16" id="KW-1185">Reference proteome</keyword>
<dbReference type="SUPFAM" id="SSF52540">
    <property type="entry name" value="P-loop containing nucleoside triphosphate hydrolases"/>
    <property type="match status" value="1"/>
</dbReference>
<evidence type="ECO:0000313" key="15">
    <source>
        <dbReference type="EMBL" id="GHM59674.1"/>
    </source>
</evidence>
<dbReference type="AlphaFoldDB" id="A0A8J3MM83"/>
<feature type="domain" description="Helicase ATP-binding" evidence="13">
    <location>
        <begin position="133"/>
        <end position="302"/>
    </location>
</feature>
<dbReference type="GO" id="GO:0005524">
    <property type="term" value="F:ATP binding"/>
    <property type="evidence" value="ECO:0007669"/>
    <property type="project" value="UniProtKB-UniRule"/>
</dbReference>
<protein>
    <recommendedName>
        <fullName evidence="12">Replication restart protein PriA</fullName>
    </recommendedName>
    <alternativeName>
        <fullName evidence="12">ATP-dependent DNA helicase PriA</fullName>
        <ecNumber evidence="12">5.6.2.4</ecNumber>
    </alternativeName>
    <alternativeName>
        <fullName evidence="12">DNA 3'-5' helicase PriA</fullName>
    </alternativeName>
</protein>
<dbReference type="GO" id="GO:0006270">
    <property type="term" value="P:DNA replication initiation"/>
    <property type="evidence" value="ECO:0007669"/>
    <property type="project" value="TreeGrafter"/>
</dbReference>
<dbReference type="Pfam" id="PF18319">
    <property type="entry name" value="Zn_ribbon_PriA"/>
    <property type="match status" value="1"/>
</dbReference>
<comment type="catalytic activity">
    <reaction evidence="12">
        <text>Couples ATP hydrolysis with the unwinding of duplex DNA by translocating in the 3'-5' direction.</text>
        <dbReference type="EC" id="5.6.2.4"/>
    </reaction>
</comment>
<keyword evidence="6 12" id="KW-0347">Helicase</keyword>
<dbReference type="InterPro" id="IPR011545">
    <property type="entry name" value="DEAD/DEAH_box_helicase_dom"/>
</dbReference>
<keyword evidence="10 12" id="KW-0413">Isomerase</keyword>
<dbReference type="GO" id="GO:0006310">
    <property type="term" value="P:DNA recombination"/>
    <property type="evidence" value="ECO:0007669"/>
    <property type="project" value="InterPro"/>
</dbReference>
<dbReference type="GO" id="GO:0043138">
    <property type="term" value="F:3'-5' DNA helicase activity"/>
    <property type="evidence" value="ECO:0007669"/>
    <property type="project" value="UniProtKB-EC"/>
</dbReference>
<keyword evidence="7 12" id="KW-0862">Zinc</keyword>
<dbReference type="InterPro" id="IPR040498">
    <property type="entry name" value="PriA_CRR"/>
</dbReference>
<evidence type="ECO:0000256" key="10">
    <source>
        <dbReference type="ARBA" id="ARBA00023235"/>
    </source>
</evidence>
<keyword evidence="5 12" id="KW-0378">Hydrolase</keyword>
<comment type="cofactor">
    <cofactor evidence="12">
        <name>Zn(2+)</name>
        <dbReference type="ChEBI" id="CHEBI:29105"/>
    </cofactor>
    <text evidence="12">Binds 2 zinc ions per subunit.</text>
</comment>
<evidence type="ECO:0000259" key="13">
    <source>
        <dbReference type="PROSITE" id="PS51192"/>
    </source>
</evidence>
<evidence type="ECO:0000259" key="14">
    <source>
        <dbReference type="PROSITE" id="PS51194"/>
    </source>
</evidence>
<feature type="binding site" evidence="12">
    <location>
        <position position="371"/>
    </location>
    <ligand>
        <name>Zn(2+)</name>
        <dbReference type="ChEBI" id="CHEBI:29105"/>
        <label>2</label>
    </ligand>
</feature>
<dbReference type="EMBL" id="BNGU01000026">
    <property type="protein sequence ID" value="GHM59674.1"/>
    <property type="molecule type" value="Genomic_DNA"/>
</dbReference>
<dbReference type="NCBIfam" id="TIGR00595">
    <property type="entry name" value="priA"/>
    <property type="match status" value="1"/>
</dbReference>
<dbReference type="InterPro" id="IPR001650">
    <property type="entry name" value="Helicase_C-like"/>
</dbReference>
<comment type="similarity">
    <text evidence="12">Belongs to the helicase family. PriA subfamily.</text>
</comment>
<dbReference type="GO" id="GO:1990077">
    <property type="term" value="C:primosome complex"/>
    <property type="evidence" value="ECO:0007669"/>
    <property type="project" value="UniProtKB-UniRule"/>
</dbReference>
<dbReference type="Pfam" id="PF18074">
    <property type="entry name" value="PriA_C"/>
    <property type="match status" value="1"/>
</dbReference>
<organism evidence="15 16">
    <name type="scientific">Candidatus Mesenet longicola</name>
    <dbReference type="NCBI Taxonomy" id="1892558"/>
    <lineage>
        <taxon>Bacteria</taxon>
        <taxon>Pseudomonadati</taxon>
        <taxon>Pseudomonadota</taxon>
        <taxon>Alphaproteobacteria</taxon>
        <taxon>Rickettsiales</taxon>
        <taxon>Anaplasmataceae</taxon>
        <taxon>Candidatus Mesenet</taxon>
    </lineage>
</organism>
<feature type="binding site" evidence="12">
    <location>
        <position position="389"/>
    </location>
    <ligand>
        <name>Zn(2+)</name>
        <dbReference type="ChEBI" id="CHEBI:29105"/>
        <label>2</label>
    </ligand>
</feature>
<dbReference type="Gene3D" id="3.40.1440.60">
    <property type="entry name" value="PriA, 3(prime) DNA-binding domain"/>
    <property type="match status" value="1"/>
</dbReference>
<keyword evidence="1 12" id="KW-0639">Primosome</keyword>
<feature type="binding site" evidence="12">
    <location>
        <position position="365"/>
    </location>
    <ligand>
        <name>Zn(2+)</name>
        <dbReference type="ChEBI" id="CHEBI:29105"/>
        <label>1</label>
    </ligand>
</feature>
<keyword evidence="4 12" id="KW-0547">Nucleotide-binding</keyword>
<dbReference type="SMART" id="SM00487">
    <property type="entry name" value="DEXDc"/>
    <property type="match status" value="1"/>
</dbReference>
<dbReference type="Pfam" id="PF17764">
    <property type="entry name" value="PriA_3primeBD"/>
    <property type="match status" value="1"/>
</dbReference>
<dbReference type="PANTHER" id="PTHR30580">
    <property type="entry name" value="PRIMOSOMAL PROTEIN N"/>
    <property type="match status" value="1"/>
</dbReference>
<feature type="binding site" evidence="12">
    <location>
        <position position="392"/>
    </location>
    <ligand>
        <name>Zn(2+)</name>
        <dbReference type="ChEBI" id="CHEBI:29105"/>
        <label>2</label>
    </ligand>
</feature>
<dbReference type="FunFam" id="3.40.50.300:FF:000489">
    <property type="entry name" value="Primosome assembly protein PriA"/>
    <property type="match status" value="1"/>
</dbReference>
<evidence type="ECO:0000256" key="2">
    <source>
        <dbReference type="ARBA" id="ARBA00022705"/>
    </source>
</evidence>
<evidence type="ECO:0000256" key="12">
    <source>
        <dbReference type="HAMAP-Rule" id="MF_00983"/>
    </source>
</evidence>
<feature type="binding site" evidence="12">
    <location>
        <position position="362"/>
    </location>
    <ligand>
        <name>Zn(2+)</name>
        <dbReference type="ChEBI" id="CHEBI:29105"/>
        <label>1</label>
    </ligand>
</feature>
<dbReference type="HAMAP" id="MF_00983">
    <property type="entry name" value="PriA"/>
    <property type="match status" value="1"/>
</dbReference>
<feature type="binding site" evidence="12">
    <location>
        <position position="374"/>
    </location>
    <ligand>
        <name>Zn(2+)</name>
        <dbReference type="ChEBI" id="CHEBI:29105"/>
        <label>2</label>
    </ligand>
</feature>
<feature type="binding site" evidence="12">
    <location>
        <position position="402"/>
    </location>
    <ligand>
        <name>Zn(2+)</name>
        <dbReference type="ChEBI" id="CHEBI:29105"/>
        <label>1</label>
    </ligand>
</feature>
<name>A0A8J3MM83_9RICK</name>
<dbReference type="Pfam" id="PF00271">
    <property type="entry name" value="Helicase_C"/>
    <property type="match status" value="1"/>
</dbReference>
<comment type="subunit">
    <text evidence="12">Component of the replication restart primosome.</text>
</comment>
<dbReference type="InterPro" id="IPR005259">
    <property type="entry name" value="PriA"/>
</dbReference>
<evidence type="ECO:0000256" key="1">
    <source>
        <dbReference type="ARBA" id="ARBA00022515"/>
    </source>
</evidence>
<dbReference type="GO" id="GO:0003677">
    <property type="term" value="F:DNA binding"/>
    <property type="evidence" value="ECO:0007669"/>
    <property type="project" value="UniProtKB-UniRule"/>
</dbReference>
<keyword evidence="8 12" id="KW-0067">ATP-binding</keyword>
<dbReference type="InterPro" id="IPR041222">
    <property type="entry name" value="PriA_3primeBD"/>
</dbReference>
<dbReference type="PANTHER" id="PTHR30580:SF0">
    <property type="entry name" value="PRIMOSOMAL PROTEIN N"/>
    <property type="match status" value="1"/>
</dbReference>
<comment type="catalytic activity">
    <reaction evidence="11 12">
        <text>ATP + H2O = ADP + phosphate + H(+)</text>
        <dbReference type="Rhea" id="RHEA:13065"/>
        <dbReference type="ChEBI" id="CHEBI:15377"/>
        <dbReference type="ChEBI" id="CHEBI:15378"/>
        <dbReference type="ChEBI" id="CHEBI:30616"/>
        <dbReference type="ChEBI" id="CHEBI:43474"/>
        <dbReference type="ChEBI" id="CHEBI:456216"/>
        <dbReference type="EC" id="5.6.2.4"/>
    </reaction>
</comment>
<evidence type="ECO:0000256" key="7">
    <source>
        <dbReference type="ARBA" id="ARBA00022833"/>
    </source>
</evidence>